<gene>
    <name evidence="6" type="ORF">FR932_03505</name>
</gene>
<dbReference type="GO" id="GO:0016301">
    <property type="term" value="F:kinase activity"/>
    <property type="evidence" value="ECO:0007669"/>
    <property type="project" value="UniProtKB-KW"/>
</dbReference>
<dbReference type="InterPro" id="IPR004147">
    <property type="entry name" value="ABC1_dom"/>
</dbReference>
<keyword evidence="6" id="KW-0418">Kinase</keyword>
<name>A0A5J6WJI5_MORMI</name>
<dbReference type="InterPro" id="IPR034646">
    <property type="entry name" value="ADCK3_dom"/>
</dbReference>
<feature type="domain" description="ABC1 atypical kinase-like" evidence="5">
    <location>
        <begin position="96"/>
        <end position="337"/>
    </location>
</feature>
<sequence>MAKYIGKRVPTSKLSRISKLGSLAVQVAGNVALEGAKQFSQGKRPTLSKLLLTPRNIENLADKLAQLRGAAMKVGQLLSMDAGDLLPKELSILLSKLRSDAHPMPYKQLQRVLTDNWGQDWLDQFSQFELKPFASASIGQVHLAYGEYGEKLAVKVQYPGVRQSIDADVDNVATLLKLSGLLPEQISLDSLLDEAKKQLKVEADYQQEAAFNQRYSLLLEQDPHFITPEVRLDQCTENILIMTYVDGRTIDQAFNQSQQQRDNIATQLIRLFFKELFDFKLMQTDPNFANYLYQCQQDKIVLLDFGATRDIPPAISRGYLALIYAASKSDRPAMQQAAENIGFFGQNIDNDYLQQVLSTFIIATEPLQCQGEYDFASTDLAYRIKQAGMAINNRQDQWHTPPVDAIFIHRKLAGLYLLAAKLNAKVNVSALFKPYIEHVEQAHS</sequence>
<dbReference type="GO" id="GO:0006744">
    <property type="term" value="P:ubiquinone biosynthetic process"/>
    <property type="evidence" value="ECO:0007669"/>
    <property type="project" value="TreeGrafter"/>
</dbReference>
<accession>A0A5J6WJI5</accession>
<dbReference type="EMBL" id="CP044399">
    <property type="protein sequence ID" value="QFI36955.1"/>
    <property type="molecule type" value="Genomic_DNA"/>
</dbReference>
<evidence type="ECO:0000256" key="3">
    <source>
        <dbReference type="ARBA" id="ARBA00022741"/>
    </source>
</evidence>
<dbReference type="Proteomes" id="UP000327424">
    <property type="component" value="Chromosome"/>
</dbReference>
<evidence type="ECO:0000259" key="5">
    <source>
        <dbReference type="Pfam" id="PF03109"/>
    </source>
</evidence>
<evidence type="ECO:0000313" key="7">
    <source>
        <dbReference type="Proteomes" id="UP000327424"/>
    </source>
</evidence>
<dbReference type="PANTHER" id="PTHR43851:SF3">
    <property type="entry name" value="COENZYME Q8"/>
    <property type="match status" value="1"/>
</dbReference>
<dbReference type="OrthoDB" id="9795390at2"/>
<dbReference type="SUPFAM" id="SSF56112">
    <property type="entry name" value="Protein kinase-like (PK-like)"/>
    <property type="match status" value="1"/>
</dbReference>
<evidence type="ECO:0000256" key="2">
    <source>
        <dbReference type="ARBA" id="ARBA00022679"/>
    </source>
</evidence>
<evidence type="ECO:0000256" key="4">
    <source>
        <dbReference type="ARBA" id="ARBA00022840"/>
    </source>
</evidence>
<dbReference type="PANTHER" id="PTHR43851">
    <property type="match status" value="1"/>
</dbReference>
<dbReference type="KEGG" id="mmaa:FR932_03505"/>
<organism evidence="6 7">
    <name type="scientific">Moritella marina ATCC 15381</name>
    <dbReference type="NCBI Taxonomy" id="1202962"/>
    <lineage>
        <taxon>Bacteria</taxon>
        <taxon>Pseudomonadati</taxon>
        <taxon>Pseudomonadota</taxon>
        <taxon>Gammaproteobacteria</taxon>
        <taxon>Alteromonadales</taxon>
        <taxon>Moritellaceae</taxon>
        <taxon>Moritella</taxon>
    </lineage>
</organism>
<dbReference type="Pfam" id="PF03109">
    <property type="entry name" value="ABC1"/>
    <property type="match status" value="1"/>
</dbReference>
<protein>
    <submittedName>
        <fullName evidence="6">AarF/ABC1/UbiB kinase family protein</fullName>
    </submittedName>
</protein>
<dbReference type="InterPro" id="IPR011009">
    <property type="entry name" value="Kinase-like_dom_sf"/>
</dbReference>
<reference evidence="6 7" key="1">
    <citation type="submission" date="2019-09" db="EMBL/GenBank/DDBJ databases">
        <title>Hybrid Assembly of the complete Genome of the Deep-Sea Bacterium Moritella marina from long Nanopore and Illumina reads.</title>
        <authorList>
            <person name="Magin S."/>
            <person name="Georgoulis A."/>
            <person name="Papadimitriou K."/>
            <person name="Iliakis G."/>
            <person name="Vorgias C.E."/>
        </authorList>
    </citation>
    <scope>NUCLEOTIDE SEQUENCE [LARGE SCALE GENOMIC DNA]</scope>
    <source>
        <strain evidence="6 7">MP-1</strain>
    </source>
</reference>
<evidence type="ECO:0000313" key="6">
    <source>
        <dbReference type="EMBL" id="QFI36955.1"/>
    </source>
</evidence>
<keyword evidence="7" id="KW-1185">Reference proteome</keyword>
<dbReference type="CDD" id="cd13970">
    <property type="entry name" value="ABC1_ADCK3"/>
    <property type="match status" value="1"/>
</dbReference>
<dbReference type="InterPro" id="IPR051409">
    <property type="entry name" value="Atypical_kinase_ADCK"/>
</dbReference>
<dbReference type="RefSeq" id="WP_019439905.1">
    <property type="nucleotide sequence ID" value="NZ_ALOE01000005.1"/>
</dbReference>
<evidence type="ECO:0000256" key="1">
    <source>
        <dbReference type="ARBA" id="ARBA00009670"/>
    </source>
</evidence>
<dbReference type="GO" id="GO:0005524">
    <property type="term" value="F:ATP binding"/>
    <property type="evidence" value="ECO:0007669"/>
    <property type="project" value="UniProtKB-KW"/>
</dbReference>
<comment type="similarity">
    <text evidence="1">Belongs to the protein kinase superfamily. ADCK protein kinase family.</text>
</comment>
<dbReference type="AlphaFoldDB" id="A0A5J6WJI5"/>
<keyword evidence="2" id="KW-0808">Transferase</keyword>
<proteinExistence type="inferred from homology"/>
<keyword evidence="4" id="KW-0067">ATP-binding</keyword>
<keyword evidence="3" id="KW-0547">Nucleotide-binding</keyword>